<dbReference type="Proteomes" id="UP000290253">
    <property type="component" value="Unassembled WGS sequence"/>
</dbReference>
<dbReference type="SUPFAM" id="SSF51004">
    <property type="entry name" value="C-terminal (heme d1) domain of cytochrome cd1-nitrite reductase"/>
    <property type="match status" value="1"/>
</dbReference>
<dbReference type="EMBL" id="SDMK01000002">
    <property type="protein sequence ID" value="RXS95378.1"/>
    <property type="molecule type" value="Genomic_DNA"/>
</dbReference>
<dbReference type="RefSeq" id="WP_129208575.1">
    <property type="nucleotide sequence ID" value="NZ_BMGU01000004.1"/>
</dbReference>
<evidence type="ECO:0000313" key="2">
    <source>
        <dbReference type="Proteomes" id="UP000290253"/>
    </source>
</evidence>
<dbReference type="InterPro" id="IPR051200">
    <property type="entry name" value="Host-pathogen_enzymatic-act"/>
</dbReference>
<dbReference type="AlphaFoldDB" id="A0A4Q1SEM0"/>
<gene>
    <name evidence="1" type="ORF">ESZ00_12415</name>
</gene>
<proteinExistence type="predicted"/>
<keyword evidence="2" id="KW-1185">Reference proteome</keyword>
<protein>
    <submittedName>
        <fullName evidence="1">Uncharacterized protein</fullName>
    </submittedName>
</protein>
<dbReference type="PANTHER" id="PTHR47197">
    <property type="entry name" value="PROTEIN NIRF"/>
    <property type="match status" value="1"/>
</dbReference>
<sequence>MKWLAAASLLVLAGLTGCGSQYRPVINQVTGTGPASEPTAYAVVVSQPELTPPSSLATTKPPCPTTQYSDAGIVTLYDFSGDSVMAQAQLGTGPLGFAFNASGSDAYTLNCDNTMSTIPISQSLQTKNVLSSTFFSGAAPINALAASASEYVVEEARDAVAAYSGSPAALVQEVTVAPSVVNVTGINSGARIYAISQGNSSNSLAWGSCSDPSSVSTNGEADGIEVSTNTVSSQLQLGICPVYAVTSADGLRTFVLNRGSGTVTVINAQSNSLDTNSNSSYLGSTATINLCNTSNSTSGITASCGAQPVYAAFYTLGDLLVTANYGNNTMSVIDVSTDIYGNDSSTFGKIVGTISTGANPAALTILGDGSKVYSANEGDGTVTVGSLTSYTAQSTITLLGTATSNNTISDTAILQPRVIDSIYNYPSGRVYVGAPNSEYLNIIDTESDTITAYPAVEGQIVDLHTTTQYAGGTCTATSTTGAETYCNQILTSHSYGSGTP</sequence>
<dbReference type="InterPro" id="IPR011048">
    <property type="entry name" value="Haem_d1_sf"/>
</dbReference>
<dbReference type="InterPro" id="IPR015943">
    <property type="entry name" value="WD40/YVTN_repeat-like_dom_sf"/>
</dbReference>
<dbReference type="OrthoDB" id="105498at2"/>
<accession>A0A4Q1SEM0</accession>
<comment type="caution">
    <text evidence="1">The sequence shown here is derived from an EMBL/GenBank/DDBJ whole genome shotgun (WGS) entry which is preliminary data.</text>
</comment>
<evidence type="ECO:0000313" key="1">
    <source>
        <dbReference type="EMBL" id="RXS95378.1"/>
    </source>
</evidence>
<dbReference type="PANTHER" id="PTHR47197:SF3">
    <property type="entry name" value="DIHYDRO-HEME D1 DEHYDROGENASE"/>
    <property type="match status" value="1"/>
</dbReference>
<reference evidence="1 2" key="1">
    <citation type="journal article" date="2016" name="Int. J. Syst. Evol. Microbiol.">
        <title>Acidipila dinghuensis sp. nov., an acidobacterium isolated from forest soil.</title>
        <authorList>
            <person name="Jiang Y.W."/>
            <person name="Wang J."/>
            <person name="Chen M.H."/>
            <person name="Lv Y.Y."/>
            <person name="Qiu L.H."/>
        </authorList>
    </citation>
    <scope>NUCLEOTIDE SEQUENCE [LARGE SCALE GENOMIC DNA]</scope>
    <source>
        <strain evidence="1 2">DHOF10</strain>
    </source>
</reference>
<organism evidence="1 2">
    <name type="scientific">Silvibacterium dinghuense</name>
    <dbReference type="NCBI Taxonomy" id="1560006"/>
    <lineage>
        <taxon>Bacteria</taxon>
        <taxon>Pseudomonadati</taxon>
        <taxon>Acidobacteriota</taxon>
        <taxon>Terriglobia</taxon>
        <taxon>Terriglobales</taxon>
        <taxon>Acidobacteriaceae</taxon>
        <taxon>Silvibacterium</taxon>
    </lineage>
</organism>
<dbReference type="Gene3D" id="2.130.10.10">
    <property type="entry name" value="YVTN repeat-like/Quinoprotein amine dehydrogenase"/>
    <property type="match status" value="2"/>
</dbReference>
<name>A0A4Q1SEM0_9BACT</name>
<dbReference type="PROSITE" id="PS51257">
    <property type="entry name" value="PROKAR_LIPOPROTEIN"/>
    <property type="match status" value="1"/>
</dbReference>